<dbReference type="GO" id="GO:0008168">
    <property type="term" value="F:methyltransferase activity"/>
    <property type="evidence" value="ECO:0007669"/>
    <property type="project" value="UniProtKB-KW"/>
</dbReference>
<dbReference type="InterPro" id="IPR041698">
    <property type="entry name" value="Methyltransf_25"/>
</dbReference>
<comment type="caution">
    <text evidence="5">The sequence shown here is derived from an EMBL/GenBank/DDBJ whole genome shotgun (WGS) entry which is preliminary data.</text>
</comment>
<dbReference type="Gene3D" id="3.40.50.150">
    <property type="entry name" value="Vaccinia Virus protein VP39"/>
    <property type="match status" value="1"/>
</dbReference>
<accession>A0ABP7N544</accession>
<reference evidence="6" key="1">
    <citation type="journal article" date="2019" name="Int. J. Syst. Evol. Microbiol.">
        <title>The Global Catalogue of Microorganisms (GCM) 10K type strain sequencing project: providing services to taxonomists for standard genome sequencing and annotation.</title>
        <authorList>
            <consortium name="The Broad Institute Genomics Platform"/>
            <consortium name="The Broad Institute Genome Sequencing Center for Infectious Disease"/>
            <person name="Wu L."/>
            <person name="Ma J."/>
        </authorList>
    </citation>
    <scope>NUCLEOTIDE SEQUENCE [LARGE SCALE GENOMIC DNA]</scope>
    <source>
        <strain evidence="6">JCM 16956</strain>
    </source>
</reference>
<name>A0ABP7N544_9ACTN</name>
<keyword evidence="2" id="KW-0808">Transferase</keyword>
<dbReference type="EMBL" id="BAABAJ010000025">
    <property type="protein sequence ID" value="GAA3937319.1"/>
    <property type="molecule type" value="Genomic_DNA"/>
</dbReference>
<protein>
    <submittedName>
        <fullName evidence="5">Class I SAM-dependent methyltransferase</fullName>
    </submittedName>
</protein>
<evidence type="ECO:0000256" key="3">
    <source>
        <dbReference type="ARBA" id="ARBA00022691"/>
    </source>
</evidence>
<keyword evidence="3" id="KW-0949">S-adenosyl-L-methionine</keyword>
<proteinExistence type="predicted"/>
<dbReference type="Pfam" id="PF13649">
    <property type="entry name" value="Methyltransf_25"/>
    <property type="match status" value="1"/>
</dbReference>
<evidence type="ECO:0000313" key="6">
    <source>
        <dbReference type="Proteomes" id="UP001501000"/>
    </source>
</evidence>
<sequence>MTTPQTPASRTLRALDRFNAAHPWDHNAHYHRWILRQLPRRPGRVLDIGCGTGDLARLLAGRATEVRAVDADPEIVARARGLTPPGARVTFAVGDALAAPGDDGPYEAVTCVATLHHLPLTEGLRALRRRVAPGGTLVVLGLARPETPGDHLLGLLAVPLNAAAGWWRNRGRRAPRPAAMSARTRPPEQSLAEITHAARNVLPGARLRRRLFWRYSLVWQAPRTTSVRRAVF</sequence>
<dbReference type="SUPFAM" id="SSF53335">
    <property type="entry name" value="S-adenosyl-L-methionine-dependent methyltransferases"/>
    <property type="match status" value="1"/>
</dbReference>
<dbReference type="PANTHER" id="PTHR43464">
    <property type="entry name" value="METHYLTRANSFERASE"/>
    <property type="match status" value="1"/>
</dbReference>
<feature type="domain" description="Methyltransferase" evidence="4">
    <location>
        <begin position="45"/>
        <end position="135"/>
    </location>
</feature>
<dbReference type="InterPro" id="IPR029063">
    <property type="entry name" value="SAM-dependent_MTases_sf"/>
</dbReference>
<evidence type="ECO:0000259" key="4">
    <source>
        <dbReference type="Pfam" id="PF13649"/>
    </source>
</evidence>
<keyword evidence="6" id="KW-1185">Reference proteome</keyword>
<keyword evidence="1 5" id="KW-0489">Methyltransferase</keyword>
<evidence type="ECO:0000256" key="2">
    <source>
        <dbReference type="ARBA" id="ARBA00022679"/>
    </source>
</evidence>
<organism evidence="5 6">
    <name type="scientific">Streptomyces gulbargensis</name>
    <dbReference type="NCBI Taxonomy" id="364901"/>
    <lineage>
        <taxon>Bacteria</taxon>
        <taxon>Bacillati</taxon>
        <taxon>Actinomycetota</taxon>
        <taxon>Actinomycetes</taxon>
        <taxon>Kitasatosporales</taxon>
        <taxon>Streptomycetaceae</taxon>
        <taxon>Streptomyces</taxon>
    </lineage>
</organism>
<evidence type="ECO:0000256" key="1">
    <source>
        <dbReference type="ARBA" id="ARBA00022603"/>
    </source>
</evidence>
<dbReference type="GO" id="GO:0032259">
    <property type="term" value="P:methylation"/>
    <property type="evidence" value="ECO:0007669"/>
    <property type="project" value="UniProtKB-KW"/>
</dbReference>
<dbReference type="CDD" id="cd02440">
    <property type="entry name" value="AdoMet_MTases"/>
    <property type="match status" value="1"/>
</dbReference>
<evidence type="ECO:0000313" key="5">
    <source>
        <dbReference type="EMBL" id="GAA3937319.1"/>
    </source>
</evidence>
<dbReference type="PANTHER" id="PTHR43464:SF19">
    <property type="entry name" value="UBIQUINONE BIOSYNTHESIS O-METHYLTRANSFERASE, MITOCHONDRIAL"/>
    <property type="match status" value="1"/>
</dbReference>
<dbReference type="RefSeq" id="WP_345287033.1">
    <property type="nucleotide sequence ID" value="NZ_BAABAJ010000025.1"/>
</dbReference>
<dbReference type="Proteomes" id="UP001501000">
    <property type="component" value="Unassembled WGS sequence"/>
</dbReference>
<gene>
    <name evidence="5" type="ORF">GCM10022244_52210</name>
</gene>